<name>A0ABU8Q799_9SPHN</name>
<sequence length="167" mass="18202">MQAIEAKIAGLDHAENEHRDALLAQQEQDRLEQRSRDAIAIQATLQRREEAAARVDELLPLLADAVSTLTVTLNEVRELYKPHTAHLNDIRRGDAMNMFHVLPGSTVLTNRIGYRLTLAAGTADTRRHGGANEGTITASAAAGNARLLAAMVQHIPELAQVEETESV</sequence>
<evidence type="ECO:0000313" key="2">
    <source>
        <dbReference type="Proteomes" id="UP001380365"/>
    </source>
</evidence>
<dbReference type="Proteomes" id="UP001380365">
    <property type="component" value="Unassembled WGS sequence"/>
</dbReference>
<evidence type="ECO:0000313" key="1">
    <source>
        <dbReference type="EMBL" id="MEJ5095369.1"/>
    </source>
</evidence>
<dbReference type="EMBL" id="JBBGZA010000001">
    <property type="protein sequence ID" value="MEJ5095369.1"/>
    <property type="molecule type" value="Genomic_DNA"/>
</dbReference>
<gene>
    <name evidence="1" type="ORF">WH159_12570</name>
</gene>
<accession>A0ABU8Q799</accession>
<keyword evidence="2" id="KW-1185">Reference proteome</keyword>
<protein>
    <submittedName>
        <fullName evidence="1">Uncharacterized protein</fullName>
    </submittedName>
</protein>
<dbReference type="RefSeq" id="WP_132884079.1">
    <property type="nucleotide sequence ID" value="NZ_JBBGZA010000001.1"/>
</dbReference>
<reference evidence="1 2" key="1">
    <citation type="submission" date="2023-12" db="EMBL/GenBank/DDBJ databases">
        <title>Gut-associated functions are favored during microbiome assembly across C. elegans life.</title>
        <authorList>
            <person name="Zimmermann J."/>
        </authorList>
    </citation>
    <scope>NUCLEOTIDE SEQUENCE [LARGE SCALE GENOMIC DNA]</scope>
    <source>
        <strain evidence="1 2">JUb134</strain>
    </source>
</reference>
<proteinExistence type="predicted"/>
<organism evidence="1 2">
    <name type="scientific">Sphingomonas molluscorum</name>
    <dbReference type="NCBI Taxonomy" id="418184"/>
    <lineage>
        <taxon>Bacteria</taxon>
        <taxon>Pseudomonadati</taxon>
        <taxon>Pseudomonadota</taxon>
        <taxon>Alphaproteobacteria</taxon>
        <taxon>Sphingomonadales</taxon>
        <taxon>Sphingomonadaceae</taxon>
        <taxon>Sphingomonas</taxon>
    </lineage>
</organism>
<comment type="caution">
    <text evidence="1">The sequence shown here is derived from an EMBL/GenBank/DDBJ whole genome shotgun (WGS) entry which is preliminary data.</text>
</comment>